<accession>A0A9W6YKY2</accession>
<evidence type="ECO:0000256" key="4">
    <source>
        <dbReference type="ARBA" id="ARBA00022679"/>
    </source>
</evidence>
<feature type="transmembrane region" description="Helical" evidence="11">
    <location>
        <begin position="285"/>
        <end position="304"/>
    </location>
</feature>
<comment type="caution">
    <text evidence="12">The sequence shown here is derived from an EMBL/GenBank/DDBJ whole genome shotgun (WGS) entry which is preliminary data.</text>
</comment>
<dbReference type="Proteomes" id="UP001165063">
    <property type="component" value="Unassembled WGS sequence"/>
</dbReference>
<dbReference type="GO" id="GO:0043048">
    <property type="term" value="P:dolichyl monophosphate biosynthetic process"/>
    <property type="evidence" value="ECO:0007669"/>
    <property type="project" value="TreeGrafter"/>
</dbReference>
<name>A0A9W6YKY2_AMBMO</name>
<feature type="transmembrane region" description="Helical" evidence="11">
    <location>
        <begin position="258"/>
        <end position="279"/>
    </location>
</feature>
<feature type="transmembrane region" description="Helical" evidence="11">
    <location>
        <begin position="454"/>
        <end position="473"/>
    </location>
</feature>
<comment type="similarity">
    <text evidence="2">Belongs to the polyprenol kinase family.</text>
</comment>
<keyword evidence="6" id="KW-0418">Kinase</keyword>
<sequence>MPPKKAKGRNSSSASRRVARSQARKQQPPARKTSELDKPTENEEAKQQQDFIEEEGEIIDLKEMPAFQYYLALVEQNMKVNYFIQIMTILFLCNLTVVDFMKVSINPVDGKPDDTNYKNLVSTGFVLISAIVAFAIALNGTWKVYIKNLKADPDDKVDYGLPQLPDFELIYGTVLPLFLVLLKSPKLLPIVAAGVTQLPNMADIVKVIVSFVIEAQTLTEETQMGIREIIAVPLLYFGLHYMLNKYTFDSFTQTERNLMTILFMTTVFAVHASSSNITLVILQKLVYAFGMAAIFNVPLMEFYVKQKQSSTKYILAAVCHTIFWAIGITFTDIQLTPILGAHPIEFLINFITATEERFTIFKYWIGAFATVIPTFVLLSSYLPLDVRRKFWHYALFSALAYPLTIDPELVSLALVGLLGIFLFVELQRATKLKPFGDFFSSVLKPFQDKRDNSGLIVVSYLFLVLGVGLPIWFNGASGLNESCIGLITLGLGDSSASLIGKRIGKHKWFNGSNKSFEGSAAFLLATGAGLSVMRNLGQNTYSDSTIWLTSLLVSLVEGATEMNDNVLVPVMGYIILNVLDRY</sequence>
<evidence type="ECO:0000256" key="7">
    <source>
        <dbReference type="ARBA" id="ARBA00022824"/>
    </source>
</evidence>
<evidence type="ECO:0000256" key="9">
    <source>
        <dbReference type="ARBA" id="ARBA00023136"/>
    </source>
</evidence>
<feature type="transmembrane region" description="Helical" evidence="11">
    <location>
        <begin position="311"/>
        <end position="327"/>
    </location>
</feature>
<feature type="region of interest" description="Disordered" evidence="10">
    <location>
        <begin position="1"/>
        <end position="48"/>
    </location>
</feature>
<keyword evidence="4" id="KW-0808">Transferase</keyword>
<dbReference type="InterPro" id="IPR032974">
    <property type="entry name" value="Polypren_kinase"/>
</dbReference>
<evidence type="ECO:0000256" key="8">
    <source>
        <dbReference type="ARBA" id="ARBA00022989"/>
    </source>
</evidence>
<dbReference type="GO" id="GO:0005789">
    <property type="term" value="C:endoplasmic reticulum membrane"/>
    <property type="evidence" value="ECO:0007669"/>
    <property type="project" value="UniProtKB-SubCell"/>
</dbReference>
<feature type="transmembrane region" description="Helical" evidence="11">
    <location>
        <begin position="404"/>
        <end position="424"/>
    </location>
</feature>
<reference evidence="12" key="1">
    <citation type="submission" date="2023-04" db="EMBL/GenBank/DDBJ databases">
        <title>Ambrosiozyma monospora NBRC 1965.</title>
        <authorList>
            <person name="Ichikawa N."/>
            <person name="Sato H."/>
            <person name="Tonouchi N."/>
        </authorList>
    </citation>
    <scope>NUCLEOTIDE SEQUENCE</scope>
    <source>
        <strain evidence="12">NBRC 1965</strain>
    </source>
</reference>
<dbReference type="PANTHER" id="PTHR13205:SF15">
    <property type="entry name" value="DOLICHOL KINASE"/>
    <property type="match status" value="1"/>
</dbReference>
<evidence type="ECO:0000313" key="13">
    <source>
        <dbReference type="Proteomes" id="UP001165063"/>
    </source>
</evidence>
<keyword evidence="13" id="KW-1185">Reference proteome</keyword>
<evidence type="ECO:0000256" key="3">
    <source>
        <dbReference type="ARBA" id="ARBA00012132"/>
    </source>
</evidence>
<dbReference type="PANTHER" id="PTHR13205">
    <property type="entry name" value="TRANSMEMBRANE PROTEIN 15-RELATED"/>
    <property type="match status" value="1"/>
</dbReference>
<evidence type="ECO:0000256" key="10">
    <source>
        <dbReference type="SAM" id="MobiDB-lite"/>
    </source>
</evidence>
<feature type="compositionally biased region" description="Basic and acidic residues" evidence="10">
    <location>
        <begin position="32"/>
        <end position="47"/>
    </location>
</feature>
<keyword evidence="8 11" id="KW-1133">Transmembrane helix</keyword>
<keyword evidence="5 11" id="KW-0812">Transmembrane</keyword>
<evidence type="ECO:0000256" key="6">
    <source>
        <dbReference type="ARBA" id="ARBA00022777"/>
    </source>
</evidence>
<dbReference type="GO" id="GO:0004168">
    <property type="term" value="F:dolichol kinase activity"/>
    <property type="evidence" value="ECO:0007669"/>
    <property type="project" value="UniProtKB-EC"/>
</dbReference>
<evidence type="ECO:0000256" key="11">
    <source>
        <dbReference type="SAM" id="Phobius"/>
    </source>
</evidence>
<dbReference type="EC" id="2.7.1.108" evidence="3"/>
<dbReference type="OrthoDB" id="377083at2759"/>
<comment type="subcellular location">
    <subcellularLocation>
        <location evidence="1">Endoplasmic reticulum membrane</location>
        <topology evidence="1">Multi-pass membrane protein</topology>
    </subcellularLocation>
</comment>
<organism evidence="12 13">
    <name type="scientific">Ambrosiozyma monospora</name>
    <name type="common">Yeast</name>
    <name type="synonym">Endomycopsis monosporus</name>
    <dbReference type="NCBI Taxonomy" id="43982"/>
    <lineage>
        <taxon>Eukaryota</taxon>
        <taxon>Fungi</taxon>
        <taxon>Dikarya</taxon>
        <taxon>Ascomycota</taxon>
        <taxon>Saccharomycotina</taxon>
        <taxon>Pichiomycetes</taxon>
        <taxon>Pichiales</taxon>
        <taxon>Pichiaceae</taxon>
        <taxon>Ambrosiozyma</taxon>
    </lineage>
</organism>
<evidence type="ECO:0000256" key="1">
    <source>
        <dbReference type="ARBA" id="ARBA00004477"/>
    </source>
</evidence>
<feature type="transmembrane region" description="Helical" evidence="11">
    <location>
        <begin position="120"/>
        <end position="140"/>
    </location>
</feature>
<evidence type="ECO:0000313" key="12">
    <source>
        <dbReference type="EMBL" id="GMG19166.1"/>
    </source>
</evidence>
<gene>
    <name evidence="12" type="ORF">Amon01_000025700</name>
</gene>
<keyword evidence="9 11" id="KW-0472">Membrane</keyword>
<proteinExistence type="inferred from homology"/>
<feature type="transmembrane region" description="Helical" evidence="11">
    <location>
        <begin position="363"/>
        <end position="384"/>
    </location>
</feature>
<evidence type="ECO:0000256" key="2">
    <source>
        <dbReference type="ARBA" id="ARBA00010794"/>
    </source>
</evidence>
<dbReference type="AlphaFoldDB" id="A0A9W6YKY2"/>
<dbReference type="EMBL" id="BSXU01000073">
    <property type="protein sequence ID" value="GMG19166.1"/>
    <property type="molecule type" value="Genomic_DNA"/>
</dbReference>
<evidence type="ECO:0000256" key="5">
    <source>
        <dbReference type="ARBA" id="ARBA00022692"/>
    </source>
</evidence>
<protein>
    <recommendedName>
        <fullName evidence="3">dolichol kinase</fullName>
        <ecNumber evidence="3">2.7.1.108</ecNumber>
    </recommendedName>
</protein>
<keyword evidence="7" id="KW-0256">Endoplasmic reticulum</keyword>
<feature type="transmembrane region" description="Helical" evidence="11">
    <location>
        <begin position="80"/>
        <end position="100"/>
    </location>
</feature>